<dbReference type="PANTHER" id="PTHR37419">
    <property type="entry name" value="SERINE/THREONINE-PROTEIN KINASE TOXIN HIPA"/>
    <property type="match status" value="1"/>
</dbReference>
<evidence type="ECO:0000259" key="5">
    <source>
        <dbReference type="Pfam" id="PF07804"/>
    </source>
</evidence>
<dbReference type="Pfam" id="PF13657">
    <property type="entry name" value="Couple_hipA"/>
    <property type="match status" value="1"/>
</dbReference>
<dbReference type="Pfam" id="PF07804">
    <property type="entry name" value="HipA_C"/>
    <property type="match status" value="1"/>
</dbReference>
<evidence type="ECO:0000259" key="6">
    <source>
        <dbReference type="Pfam" id="PF13657"/>
    </source>
</evidence>
<dbReference type="InterPro" id="IPR017508">
    <property type="entry name" value="HipA_N1"/>
</dbReference>
<dbReference type="InterPro" id="IPR052028">
    <property type="entry name" value="HipA_Ser/Thr_kinase"/>
</dbReference>
<name>A0A1H9JNB1_9HYPH</name>
<proteinExistence type="inferred from homology"/>
<sequence length="444" mass="48478">MAQTKLQVCIGDTAQEVGTLWFESAGGREHSVFEYFDSWLNHPRAFALAPGMPLNPGQMFFKAANEHASPLPPPLADTTPDSWGRNIIRKDARTRGDRSAPLTEIDILMTVDDFSRIGALRLRTEEGAPFLASEPSGRHPIPPLLHLDQLGHLISEAEKDEPEMTALRRVRQIGTALGGARPKCSVIDHDGRLTIAKFTSRHDTYPVERAEVMTLNLAKLCGLRTPAARVEMSGGLPVAVIERFDRSASGGRASYLSAQSMLEANVAVGSSYVQLADAIRVNALTPPGELRELFSRIAFTILVSNVDDHLKNHGFLYKGNGQWQLSPVFDVNPAPERFKELKTAIGDPAVPDASISLLMDYAFYFELSEDAAAKLIGEMAHTIEGNWQGLARQAGMNGAEINIYKPAFDHKEALEARALVKAPEGSASRQNEDEALDFNSGPSL</sequence>
<dbReference type="GO" id="GO:0005829">
    <property type="term" value="C:cytosol"/>
    <property type="evidence" value="ECO:0007669"/>
    <property type="project" value="TreeGrafter"/>
</dbReference>
<evidence type="ECO:0000256" key="3">
    <source>
        <dbReference type="ARBA" id="ARBA00022777"/>
    </source>
</evidence>
<dbReference type="OrthoDB" id="9805913at2"/>
<dbReference type="Proteomes" id="UP000199647">
    <property type="component" value="Unassembled WGS sequence"/>
</dbReference>
<evidence type="ECO:0000313" key="7">
    <source>
        <dbReference type="EMBL" id="SEQ88310.1"/>
    </source>
</evidence>
<evidence type="ECO:0000256" key="1">
    <source>
        <dbReference type="ARBA" id="ARBA00010164"/>
    </source>
</evidence>
<keyword evidence="2" id="KW-0808">Transferase</keyword>
<feature type="region of interest" description="Disordered" evidence="4">
    <location>
        <begin position="423"/>
        <end position="444"/>
    </location>
</feature>
<dbReference type="PANTHER" id="PTHR37419:SF8">
    <property type="entry name" value="TOXIN YJJJ"/>
    <property type="match status" value="1"/>
</dbReference>
<keyword evidence="8" id="KW-1185">Reference proteome</keyword>
<evidence type="ECO:0000256" key="2">
    <source>
        <dbReference type="ARBA" id="ARBA00022679"/>
    </source>
</evidence>
<evidence type="ECO:0000313" key="8">
    <source>
        <dbReference type="Proteomes" id="UP000199647"/>
    </source>
</evidence>
<feature type="domain" description="HipA-like C-terminal" evidence="5">
    <location>
        <begin position="176"/>
        <end position="387"/>
    </location>
</feature>
<comment type="similarity">
    <text evidence="1">Belongs to the HipA Ser/Thr kinase family.</text>
</comment>
<evidence type="ECO:0000256" key="4">
    <source>
        <dbReference type="SAM" id="MobiDB-lite"/>
    </source>
</evidence>
<dbReference type="Gene3D" id="1.10.1070.20">
    <property type="match status" value="1"/>
</dbReference>
<protein>
    <submittedName>
        <fullName evidence="7">Serine/threonine-protein kinase HipA</fullName>
    </submittedName>
</protein>
<dbReference type="GO" id="GO:0004674">
    <property type="term" value="F:protein serine/threonine kinase activity"/>
    <property type="evidence" value="ECO:0007669"/>
    <property type="project" value="TreeGrafter"/>
</dbReference>
<dbReference type="AlphaFoldDB" id="A0A1H9JNB1"/>
<dbReference type="EMBL" id="FOFG01000008">
    <property type="protein sequence ID" value="SEQ88310.1"/>
    <property type="molecule type" value="Genomic_DNA"/>
</dbReference>
<reference evidence="7 8" key="1">
    <citation type="submission" date="2016-10" db="EMBL/GenBank/DDBJ databases">
        <authorList>
            <person name="de Groot N.N."/>
        </authorList>
    </citation>
    <scope>NUCLEOTIDE SEQUENCE [LARGE SCALE GENOMIC DNA]</scope>
    <source>
        <strain evidence="7 8">A52C2</strain>
    </source>
</reference>
<accession>A0A1H9JNB1</accession>
<dbReference type="InterPro" id="IPR012893">
    <property type="entry name" value="HipA-like_C"/>
</dbReference>
<dbReference type="STRING" id="1855383.SAMN05216548_108194"/>
<organism evidence="7 8">
    <name type="scientific">Faunimonas pinastri</name>
    <dbReference type="NCBI Taxonomy" id="1855383"/>
    <lineage>
        <taxon>Bacteria</taxon>
        <taxon>Pseudomonadati</taxon>
        <taxon>Pseudomonadota</taxon>
        <taxon>Alphaproteobacteria</taxon>
        <taxon>Hyphomicrobiales</taxon>
        <taxon>Afifellaceae</taxon>
        <taxon>Faunimonas</taxon>
    </lineage>
</organism>
<feature type="domain" description="HipA N-terminal subdomain 1" evidence="6">
    <location>
        <begin position="15"/>
        <end position="98"/>
    </location>
</feature>
<dbReference type="RefSeq" id="WP_092496958.1">
    <property type="nucleotide sequence ID" value="NZ_FOFG01000008.1"/>
</dbReference>
<keyword evidence="3 7" id="KW-0418">Kinase</keyword>
<gene>
    <name evidence="7" type="ORF">SAMN05216548_108194</name>
</gene>